<evidence type="ECO:0000313" key="8">
    <source>
        <dbReference type="EMBL" id="NKZ39223.1"/>
    </source>
</evidence>
<dbReference type="AlphaFoldDB" id="A0A846ZP42"/>
<comment type="subunit">
    <text evidence="3 6">Monomer.</text>
</comment>
<dbReference type="EMBL" id="JAAZQD010000003">
    <property type="protein sequence ID" value="NKZ39223.1"/>
    <property type="molecule type" value="Genomic_DNA"/>
</dbReference>
<dbReference type="GO" id="GO:0017110">
    <property type="term" value="F:nucleoside diphosphate phosphatase activity"/>
    <property type="evidence" value="ECO:0007669"/>
    <property type="project" value="InterPro"/>
</dbReference>
<proteinExistence type="inferred from homology"/>
<reference evidence="8 9" key="1">
    <citation type="journal article" date="2017" name="Int. J. Syst. Evol. Microbiol.">
        <title>Oleiagrimonas citrea sp. nov., a marine bacterium isolated from tidal flat sediment and emended description of the genus Oleiagrimonas Fang et al. 2015 and Oleiagrimonas soli.</title>
        <authorList>
            <person name="Yang S.H."/>
            <person name="Seo H.S."/>
            <person name="Seong C.N."/>
            <person name="Kwon K.K."/>
        </authorList>
    </citation>
    <scope>NUCLEOTIDE SEQUENCE [LARGE SCALE GENOMIC DNA]</scope>
    <source>
        <strain evidence="8 9">MEBiC09124</strain>
    </source>
</reference>
<dbReference type="SUPFAM" id="SSF55811">
    <property type="entry name" value="Nudix"/>
    <property type="match status" value="1"/>
</dbReference>
<dbReference type="PROSITE" id="PS51462">
    <property type="entry name" value="NUDIX"/>
    <property type="match status" value="1"/>
</dbReference>
<evidence type="ECO:0000256" key="6">
    <source>
        <dbReference type="RuleBase" id="RU364043"/>
    </source>
</evidence>
<dbReference type="PROSITE" id="PS00893">
    <property type="entry name" value="NUDIX_BOX"/>
    <property type="match status" value="1"/>
</dbReference>
<sequence>MNDAKAPAPAIWCPHVTVASIVADDDGRFLMVEESVSGAIRYNQPAGHLEPDEALTHAAVRETLEETGWDIELQHLIGVHQWYSPQHREHIVRFSFAGRALRHRPNHVLDDGIIGPQWLRRDEIEALGERLRSPLVLRSIDAWLGGQRLPLSAVTSLLDQDTTHA</sequence>
<comment type="cofactor">
    <cofactor evidence="1 6">
        <name>Mg(2+)</name>
        <dbReference type="ChEBI" id="CHEBI:18420"/>
    </cofactor>
</comment>
<keyword evidence="9" id="KW-1185">Reference proteome</keyword>
<gene>
    <name evidence="6" type="primary">nudJ</name>
    <name evidence="8" type="ORF">HF690_09705</name>
</gene>
<evidence type="ECO:0000256" key="2">
    <source>
        <dbReference type="ARBA" id="ARBA00007608"/>
    </source>
</evidence>
<comment type="caution">
    <text evidence="8">The sequence shown here is derived from an EMBL/GenBank/DDBJ whole genome shotgun (WGS) entry which is preliminary data.</text>
</comment>
<dbReference type="Gene3D" id="3.90.79.10">
    <property type="entry name" value="Nucleoside Triphosphate Pyrophosphohydrolase"/>
    <property type="match status" value="1"/>
</dbReference>
<evidence type="ECO:0000256" key="5">
    <source>
        <dbReference type="ARBA" id="ARBA00022801"/>
    </source>
</evidence>
<dbReference type="GO" id="GO:0004787">
    <property type="term" value="F:thiamine diphosphate phosphatase activity"/>
    <property type="evidence" value="ECO:0007669"/>
    <property type="project" value="InterPro"/>
</dbReference>
<evidence type="ECO:0000256" key="3">
    <source>
        <dbReference type="ARBA" id="ARBA00011245"/>
    </source>
</evidence>
<dbReference type="InterPro" id="IPR020084">
    <property type="entry name" value="NUDIX_hydrolase_CS"/>
</dbReference>
<evidence type="ECO:0000313" key="9">
    <source>
        <dbReference type="Proteomes" id="UP000541636"/>
    </source>
</evidence>
<protein>
    <recommendedName>
        <fullName evidence="4 6">Phosphatase NudJ</fullName>
        <ecNumber evidence="6">3.6.1.-</ecNumber>
    </recommendedName>
</protein>
<dbReference type="RefSeq" id="WP_168609276.1">
    <property type="nucleotide sequence ID" value="NZ_JAAZQD010000003.1"/>
</dbReference>
<evidence type="ECO:0000259" key="7">
    <source>
        <dbReference type="PROSITE" id="PS51462"/>
    </source>
</evidence>
<name>A0A846ZP42_9GAMM</name>
<dbReference type="InterPro" id="IPR033713">
    <property type="entry name" value="NudJ"/>
</dbReference>
<dbReference type="GO" id="GO:0017111">
    <property type="term" value="F:ribonucleoside triphosphate phosphatase activity"/>
    <property type="evidence" value="ECO:0007669"/>
    <property type="project" value="InterPro"/>
</dbReference>
<dbReference type="Proteomes" id="UP000541636">
    <property type="component" value="Unassembled WGS sequence"/>
</dbReference>
<dbReference type="PANTHER" id="PTHR43222:SF11">
    <property type="entry name" value="PHOSPHATASE NUDJ"/>
    <property type="match status" value="1"/>
</dbReference>
<evidence type="ECO:0000256" key="1">
    <source>
        <dbReference type="ARBA" id="ARBA00001946"/>
    </source>
</evidence>
<dbReference type="Pfam" id="PF00293">
    <property type="entry name" value="NUDIX"/>
    <property type="match status" value="1"/>
</dbReference>
<dbReference type="PANTHER" id="PTHR43222">
    <property type="entry name" value="NUDIX HYDROLASE 23"/>
    <property type="match status" value="1"/>
</dbReference>
<dbReference type="CDD" id="cd03675">
    <property type="entry name" value="NUDIX_Hydrolase"/>
    <property type="match status" value="1"/>
</dbReference>
<accession>A0A846ZP42</accession>
<organism evidence="8 9">
    <name type="scientific">Oleiagrimonas citrea</name>
    <dbReference type="NCBI Taxonomy" id="1665687"/>
    <lineage>
        <taxon>Bacteria</taxon>
        <taxon>Pseudomonadati</taxon>
        <taxon>Pseudomonadota</taxon>
        <taxon>Gammaproteobacteria</taxon>
        <taxon>Lysobacterales</taxon>
        <taxon>Rhodanobacteraceae</taxon>
        <taxon>Oleiagrimonas</taxon>
    </lineage>
</organism>
<feature type="domain" description="Nudix hydrolase" evidence="7">
    <location>
        <begin position="13"/>
        <end position="144"/>
    </location>
</feature>
<evidence type="ECO:0000256" key="4">
    <source>
        <dbReference type="ARBA" id="ARBA00015552"/>
    </source>
</evidence>
<dbReference type="InterPro" id="IPR015797">
    <property type="entry name" value="NUDIX_hydrolase-like_dom_sf"/>
</dbReference>
<comment type="similarity">
    <text evidence="2 6">Belongs to the Nudix hydrolase family. NudJ subfamily.</text>
</comment>
<dbReference type="InterPro" id="IPR000086">
    <property type="entry name" value="NUDIX_hydrolase_dom"/>
</dbReference>
<dbReference type="EC" id="3.6.1.-" evidence="6"/>
<keyword evidence="6" id="KW-0460">Magnesium</keyword>
<keyword evidence="5 6" id="KW-0378">Hydrolase</keyword>